<reference evidence="2 3" key="1">
    <citation type="journal article" date="2019" name="Nat. Ecol. Evol.">
        <title>Megaphylogeny resolves global patterns of mushroom evolution.</title>
        <authorList>
            <person name="Varga T."/>
            <person name="Krizsan K."/>
            <person name="Foldi C."/>
            <person name="Dima B."/>
            <person name="Sanchez-Garcia M."/>
            <person name="Sanchez-Ramirez S."/>
            <person name="Szollosi G.J."/>
            <person name="Szarkandi J.G."/>
            <person name="Papp V."/>
            <person name="Albert L."/>
            <person name="Andreopoulos W."/>
            <person name="Angelini C."/>
            <person name="Antonin V."/>
            <person name="Barry K.W."/>
            <person name="Bougher N.L."/>
            <person name="Buchanan P."/>
            <person name="Buyck B."/>
            <person name="Bense V."/>
            <person name="Catcheside P."/>
            <person name="Chovatia M."/>
            <person name="Cooper J."/>
            <person name="Damon W."/>
            <person name="Desjardin D."/>
            <person name="Finy P."/>
            <person name="Geml J."/>
            <person name="Haridas S."/>
            <person name="Hughes K."/>
            <person name="Justo A."/>
            <person name="Karasinski D."/>
            <person name="Kautmanova I."/>
            <person name="Kiss B."/>
            <person name="Kocsube S."/>
            <person name="Kotiranta H."/>
            <person name="LaButti K.M."/>
            <person name="Lechner B.E."/>
            <person name="Liimatainen K."/>
            <person name="Lipzen A."/>
            <person name="Lukacs Z."/>
            <person name="Mihaltcheva S."/>
            <person name="Morgado L.N."/>
            <person name="Niskanen T."/>
            <person name="Noordeloos M.E."/>
            <person name="Ohm R.A."/>
            <person name="Ortiz-Santana B."/>
            <person name="Ovrebo C."/>
            <person name="Racz N."/>
            <person name="Riley R."/>
            <person name="Savchenko A."/>
            <person name="Shiryaev A."/>
            <person name="Soop K."/>
            <person name="Spirin V."/>
            <person name="Szebenyi C."/>
            <person name="Tomsovsky M."/>
            <person name="Tulloss R.E."/>
            <person name="Uehling J."/>
            <person name="Grigoriev I.V."/>
            <person name="Vagvolgyi C."/>
            <person name="Papp T."/>
            <person name="Martin F.M."/>
            <person name="Miettinen O."/>
            <person name="Hibbett D.S."/>
            <person name="Nagy L.G."/>
        </authorList>
    </citation>
    <scope>NUCLEOTIDE SEQUENCE [LARGE SCALE GENOMIC DNA]</scope>
    <source>
        <strain evidence="2 3">CBS 166.37</strain>
    </source>
</reference>
<evidence type="ECO:0000256" key="1">
    <source>
        <dbReference type="SAM" id="Phobius"/>
    </source>
</evidence>
<keyword evidence="1" id="KW-0812">Transmembrane</keyword>
<protein>
    <submittedName>
        <fullName evidence="2">Uncharacterized protein</fullName>
    </submittedName>
</protein>
<keyword evidence="3" id="KW-1185">Reference proteome</keyword>
<dbReference type="Proteomes" id="UP000308652">
    <property type="component" value="Unassembled WGS sequence"/>
</dbReference>
<keyword evidence="1" id="KW-0472">Membrane</keyword>
<feature type="transmembrane region" description="Helical" evidence="1">
    <location>
        <begin position="14"/>
        <end position="34"/>
    </location>
</feature>
<dbReference type="AlphaFoldDB" id="A0A5C3LIH1"/>
<dbReference type="OrthoDB" id="3069610at2759"/>
<name>A0A5C3LIH1_9AGAR</name>
<gene>
    <name evidence="2" type="ORF">BDQ12DRAFT_66161</name>
</gene>
<dbReference type="EMBL" id="ML213692">
    <property type="protein sequence ID" value="TFK31993.1"/>
    <property type="molecule type" value="Genomic_DNA"/>
</dbReference>
<proteinExistence type="predicted"/>
<evidence type="ECO:0000313" key="3">
    <source>
        <dbReference type="Proteomes" id="UP000308652"/>
    </source>
</evidence>
<sequence length="141" mass="16149">MSNPSSPSDNLNNFVTGLALLSAFLSAILCYRAYLPSVKFKELDDLLNETKGIYCQVEAEGLLPTDLEALTRLKTWLRNLKISRAKLREETYKETTPFAECMAILRGLSRDIMKKIHQTKRLRAFIVTASEEQRNCRRGDY</sequence>
<accession>A0A5C3LIH1</accession>
<organism evidence="2 3">
    <name type="scientific">Crucibulum laeve</name>
    <dbReference type="NCBI Taxonomy" id="68775"/>
    <lineage>
        <taxon>Eukaryota</taxon>
        <taxon>Fungi</taxon>
        <taxon>Dikarya</taxon>
        <taxon>Basidiomycota</taxon>
        <taxon>Agaricomycotina</taxon>
        <taxon>Agaricomycetes</taxon>
        <taxon>Agaricomycetidae</taxon>
        <taxon>Agaricales</taxon>
        <taxon>Agaricineae</taxon>
        <taxon>Nidulariaceae</taxon>
        <taxon>Crucibulum</taxon>
    </lineage>
</organism>
<evidence type="ECO:0000313" key="2">
    <source>
        <dbReference type="EMBL" id="TFK31993.1"/>
    </source>
</evidence>
<keyword evidence="1" id="KW-1133">Transmembrane helix</keyword>